<dbReference type="EMBL" id="JBHUCO010000023">
    <property type="protein sequence ID" value="MFD1519970.1"/>
    <property type="molecule type" value="Genomic_DNA"/>
</dbReference>
<evidence type="ECO:0000259" key="1">
    <source>
        <dbReference type="Pfam" id="PF03417"/>
    </source>
</evidence>
<proteinExistence type="predicted"/>
<accession>A0ABW4F001</accession>
<evidence type="ECO:0000313" key="3">
    <source>
        <dbReference type="Proteomes" id="UP001597114"/>
    </source>
</evidence>
<dbReference type="InterPro" id="IPR005079">
    <property type="entry name" value="Peptidase_C45_hydrolase"/>
</dbReference>
<reference evidence="3" key="1">
    <citation type="journal article" date="2019" name="Int. J. Syst. Evol. Microbiol.">
        <title>The Global Catalogue of Microorganisms (GCM) 10K type strain sequencing project: providing services to taxonomists for standard genome sequencing and annotation.</title>
        <authorList>
            <consortium name="The Broad Institute Genomics Platform"/>
            <consortium name="The Broad Institute Genome Sequencing Center for Infectious Disease"/>
            <person name="Wu L."/>
            <person name="Ma J."/>
        </authorList>
    </citation>
    <scope>NUCLEOTIDE SEQUENCE [LARGE SCALE GENOMIC DNA]</scope>
    <source>
        <strain evidence="3">CCM 7043</strain>
    </source>
</reference>
<feature type="domain" description="Peptidase C45 hydrolase" evidence="1">
    <location>
        <begin position="130"/>
        <end position="291"/>
    </location>
</feature>
<dbReference type="Gene3D" id="1.10.10.2120">
    <property type="match status" value="1"/>
</dbReference>
<dbReference type="InterPro" id="IPR047794">
    <property type="entry name" value="C45_proenzyme-like"/>
</dbReference>
<evidence type="ECO:0000313" key="2">
    <source>
        <dbReference type="EMBL" id="MFD1519970.1"/>
    </source>
</evidence>
<gene>
    <name evidence="2" type="ORF">ACFSJD_20915</name>
</gene>
<comment type="caution">
    <text evidence="2">The sequence shown here is derived from an EMBL/GenBank/DDBJ whole genome shotgun (WGS) entry which is preliminary data.</text>
</comment>
<organism evidence="2 3">
    <name type="scientific">Pseudonocardia yunnanensis</name>
    <dbReference type="NCBI Taxonomy" id="58107"/>
    <lineage>
        <taxon>Bacteria</taxon>
        <taxon>Bacillati</taxon>
        <taxon>Actinomycetota</taxon>
        <taxon>Actinomycetes</taxon>
        <taxon>Pseudonocardiales</taxon>
        <taxon>Pseudonocardiaceae</taxon>
        <taxon>Pseudonocardia</taxon>
    </lineage>
</organism>
<dbReference type="RefSeq" id="WP_344722438.1">
    <property type="nucleotide sequence ID" value="NZ_BAAAUS010000013.1"/>
</dbReference>
<dbReference type="PANTHER" id="PTHR34180">
    <property type="entry name" value="PEPTIDASE C45"/>
    <property type="match status" value="1"/>
</dbReference>
<dbReference type="NCBIfam" id="NF040521">
    <property type="entry name" value="C45_proenzyme"/>
    <property type="match status" value="1"/>
</dbReference>
<dbReference type="InterPro" id="IPR047801">
    <property type="entry name" value="Peptidase_C45"/>
</dbReference>
<keyword evidence="3" id="KW-1185">Reference proteome</keyword>
<sequence>MSRPRVIEISGSTPLERGTRYGSAAADLIADSIAYYRQAFARQAGLSWEQVLDHTRPWHRLVEAEFPEMLEEMAGIARGANLELAEVVALNCRGEIMYDNWFSRVDSSDPAGEQPDGCTSFSLTDQAAGDGHVYAGQNWDWRHAVRDTVVVLRIVQPPKPTVIMQVEAGQIGRHGANSEGLALNANGLGGRFDDSVGIPQTVIRRAVLDAAGVSDALKILVRTRAHIPSNALLTHRSGFSIDIETTPGPHGWEYPVDGLLVHGNHYQAFVPPQLADHHRPMSPDSLLRVPQARRGLVEAARPEKSVDVRTAIRTAMSDHLGRPDSLCAHPDPRMPEIDQWSTFLSSCVDLTSGDYFLTCGPPCASSYELMPFNLYG</sequence>
<dbReference type="Gene3D" id="3.60.60.10">
    <property type="entry name" value="Penicillin V Acylase, Chain A"/>
    <property type="match status" value="1"/>
</dbReference>
<dbReference type="Proteomes" id="UP001597114">
    <property type="component" value="Unassembled WGS sequence"/>
</dbReference>
<protein>
    <submittedName>
        <fullName evidence="2">C45 family peptidase</fullName>
    </submittedName>
</protein>
<dbReference type="PANTHER" id="PTHR34180:SF1">
    <property type="entry name" value="BETA-ALANYL-DOPAMINE_CARCININE HYDROLASE"/>
    <property type="match status" value="1"/>
</dbReference>
<dbReference type="Pfam" id="PF03417">
    <property type="entry name" value="AAT"/>
    <property type="match status" value="1"/>
</dbReference>
<name>A0ABW4F001_9PSEU</name>